<dbReference type="GO" id="GO:0000214">
    <property type="term" value="C:tRNA-intron endonuclease complex"/>
    <property type="evidence" value="ECO:0007669"/>
    <property type="project" value="InterPro"/>
</dbReference>
<feature type="domain" description="tRNA-splicing endonuclease subunit Sen15" evidence="4">
    <location>
        <begin position="111"/>
        <end position="179"/>
    </location>
</feature>
<evidence type="ECO:0000256" key="1">
    <source>
        <dbReference type="ARBA" id="ARBA00006091"/>
    </source>
</evidence>
<comment type="similarity">
    <text evidence="1">Belongs to the SEN15 family.</text>
</comment>
<organism evidence="5 6">
    <name type="scientific">Lodderomyces elongisporus (strain ATCC 11503 / CBS 2605 / JCM 1781 / NBRC 1676 / NRRL YB-4239)</name>
    <name type="common">Yeast</name>
    <name type="synonym">Saccharomyces elongisporus</name>
    <dbReference type="NCBI Taxonomy" id="379508"/>
    <lineage>
        <taxon>Eukaryota</taxon>
        <taxon>Fungi</taxon>
        <taxon>Dikarya</taxon>
        <taxon>Ascomycota</taxon>
        <taxon>Saccharomycotina</taxon>
        <taxon>Pichiomycetes</taxon>
        <taxon>Debaryomycetaceae</taxon>
        <taxon>Candida/Lodderomyces clade</taxon>
        <taxon>Lodderomyces</taxon>
    </lineage>
</organism>
<dbReference type="GO" id="GO:0000379">
    <property type="term" value="P:tRNA-type intron splice site recognition and cleavage"/>
    <property type="evidence" value="ECO:0007669"/>
    <property type="project" value="InterPro"/>
</dbReference>
<dbReference type="InParanoid" id="A5DWV1"/>
<keyword evidence="6" id="KW-1185">Reference proteome</keyword>
<dbReference type="InterPro" id="IPR036167">
    <property type="entry name" value="tRNA_intron_Endo_cat-like_sf"/>
</dbReference>
<dbReference type="InterPro" id="IPR042777">
    <property type="entry name" value="Sen15_fungi"/>
</dbReference>
<name>A5DWV1_LODEL</name>
<feature type="region of interest" description="Disordered" evidence="3">
    <location>
        <begin position="98"/>
        <end position="134"/>
    </location>
</feature>
<evidence type="ECO:0000313" key="5">
    <source>
        <dbReference type="EMBL" id="EDK43659.1"/>
    </source>
</evidence>
<dbReference type="OMA" id="NTWFEEI"/>
<dbReference type="STRING" id="379508.A5DWV1"/>
<dbReference type="GO" id="GO:0000213">
    <property type="term" value="F:tRNA-intron lyase activity"/>
    <property type="evidence" value="ECO:0007669"/>
    <property type="project" value="TreeGrafter"/>
</dbReference>
<keyword evidence="2" id="KW-0819">tRNA processing</keyword>
<feature type="compositionally biased region" description="Low complexity" evidence="3">
    <location>
        <begin position="124"/>
        <end position="134"/>
    </location>
</feature>
<evidence type="ECO:0000256" key="3">
    <source>
        <dbReference type="SAM" id="MobiDB-lite"/>
    </source>
</evidence>
<dbReference type="PANTHER" id="PTHR28518">
    <property type="entry name" value="TRNA-SPLICING ENDONUCLEASE SUBUNIT SEN15"/>
    <property type="match status" value="1"/>
</dbReference>
<dbReference type="Pfam" id="PF09631">
    <property type="entry name" value="Sen15"/>
    <property type="match status" value="2"/>
</dbReference>
<sequence length="179" mass="20622">MTGTFGTTPSEQVRLNLIHYNLWTEVTLHNDHIVSGLPPQELVPTDDDVDDDDDVVDKNKRREWVVCKRLLNTKLSVEEINTWFEEIKDITQREGDLKTPINESLNSQSKEDKTDKEPIISNQTDLTTTKTTNTPNKWTRIKNINGKDRVGRITIAMINDDGTIVYYFIHDGITKPRQN</sequence>
<dbReference type="SUPFAM" id="SSF53032">
    <property type="entry name" value="tRNA-intron endonuclease catalytic domain-like"/>
    <property type="match status" value="1"/>
</dbReference>
<protein>
    <recommendedName>
        <fullName evidence="4">tRNA-splicing endonuclease subunit Sen15 domain-containing protein</fullName>
    </recommendedName>
</protein>
<dbReference type="eggNOG" id="ENOG502SC4F">
    <property type="taxonomic scope" value="Eukaryota"/>
</dbReference>
<feature type="domain" description="tRNA-splicing endonuclease subunit Sen15" evidence="4">
    <location>
        <begin position="12"/>
        <end position="93"/>
    </location>
</feature>
<dbReference type="GO" id="GO:0003676">
    <property type="term" value="F:nucleic acid binding"/>
    <property type="evidence" value="ECO:0007669"/>
    <property type="project" value="InterPro"/>
</dbReference>
<gene>
    <name evidence="5" type="ORF">LELG_01838</name>
</gene>
<dbReference type="Gene3D" id="3.40.1350.10">
    <property type="match status" value="1"/>
</dbReference>
<dbReference type="Proteomes" id="UP000001996">
    <property type="component" value="Unassembled WGS sequence"/>
</dbReference>
<proteinExistence type="inferred from homology"/>
<evidence type="ECO:0000256" key="2">
    <source>
        <dbReference type="ARBA" id="ARBA00022694"/>
    </source>
</evidence>
<reference evidence="5 6" key="1">
    <citation type="journal article" date="2009" name="Nature">
        <title>Evolution of pathogenicity and sexual reproduction in eight Candida genomes.</title>
        <authorList>
            <person name="Butler G."/>
            <person name="Rasmussen M.D."/>
            <person name="Lin M.F."/>
            <person name="Santos M.A."/>
            <person name="Sakthikumar S."/>
            <person name="Munro C.A."/>
            <person name="Rheinbay E."/>
            <person name="Grabherr M."/>
            <person name="Forche A."/>
            <person name="Reedy J.L."/>
            <person name="Agrafioti I."/>
            <person name="Arnaud M.B."/>
            <person name="Bates S."/>
            <person name="Brown A.J."/>
            <person name="Brunke S."/>
            <person name="Costanzo M.C."/>
            <person name="Fitzpatrick D.A."/>
            <person name="de Groot P.W."/>
            <person name="Harris D."/>
            <person name="Hoyer L.L."/>
            <person name="Hube B."/>
            <person name="Klis F.M."/>
            <person name="Kodira C."/>
            <person name="Lennard N."/>
            <person name="Logue M.E."/>
            <person name="Martin R."/>
            <person name="Neiman A.M."/>
            <person name="Nikolaou E."/>
            <person name="Quail M.A."/>
            <person name="Quinn J."/>
            <person name="Santos M.C."/>
            <person name="Schmitzberger F.F."/>
            <person name="Sherlock G."/>
            <person name="Shah P."/>
            <person name="Silverstein K.A."/>
            <person name="Skrzypek M.S."/>
            <person name="Soll D."/>
            <person name="Staggs R."/>
            <person name="Stansfield I."/>
            <person name="Stumpf M.P."/>
            <person name="Sudbery P.E."/>
            <person name="Srikantha T."/>
            <person name="Zeng Q."/>
            <person name="Berman J."/>
            <person name="Berriman M."/>
            <person name="Heitman J."/>
            <person name="Gow N.A."/>
            <person name="Lorenz M.C."/>
            <person name="Birren B.W."/>
            <person name="Kellis M."/>
            <person name="Cuomo C.A."/>
        </authorList>
    </citation>
    <scope>NUCLEOTIDE SEQUENCE [LARGE SCALE GENOMIC DNA]</scope>
    <source>
        <strain evidence="6">ATCC 11503 / BCRC 21390 / CBS 2605 / JCM 1781 / NBRC 1676 / NRRL YB-4239</strain>
    </source>
</reference>
<dbReference type="OrthoDB" id="10002170at2759"/>
<dbReference type="InterPro" id="IPR011856">
    <property type="entry name" value="tRNA_endonuc-like_dom_sf"/>
</dbReference>
<evidence type="ECO:0000313" key="6">
    <source>
        <dbReference type="Proteomes" id="UP000001996"/>
    </source>
</evidence>
<accession>A5DWV1</accession>
<dbReference type="PANTHER" id="PTHR28518:SF1">
    <property type="entry name" value="TRNA-SPLICING ENDONUCLEASE SUBUNIT SEN15"/>
    <property type="match status" value="1"/>
</dbReference>
<dbReference type="InterPro" id="IPR018593">
    <property type="entry name" value="tRNA-endonuc_su_Sen15"/>
</dbReference>
<evidence type="ECO:0000259" key="4">
    <source>
        <dbReference type="Pfam" id="PF09631"/>
    </source>
</evidence>
<feature type="compositionally biased region" description="Basic and acidic residues" evidence="3">
    <location>
        <begin position="109"/>
        <end position="118"/>
    </location>
</feature>
<dbReference type="AlphaFoldDB" id="A5DWV1"/>
<dbReference type="EMBL" id="CH981525">
    <property type="protein sequence ID" value="EDK43659.1"/>
    <property type="molecule type" value="Genomic_DNA"/>
</dbReference>
<dbReference type="GeneID" id="5233658"/>
<dbReference type="KEGG" id="lel:PVL30_001811"/>
<dbReference type="HOGENOM" id="CLU_1503697_0_0_1"/>